<feature type="transmembrane region" description="Helical" evidence="1">
    <location>
        <begin position="98"/>
        <end position="119"/>
    </location>
</feature>
<proteinExistence type="predicted"/>
<accession>A0ABD8AAL1</accession>
<feature type="transmembrane region" description="Helical" evidence="1">
    <location>
        <begin position="6"/>
        <end position="29"/>
    </location>
</feature>
<keyword evidence="1" id="KW-0812">Transmembrane</keyword>
<feature type="transmembrane region" description="Helical" evidence="1">
    <location>
        <begin position="66"/>
        <end position="86"/>
    </location>
</feature>
<gene>
    <name evidence="2" type="ORF">R6Y95_04210</name>
</gene>
<evidence type="ECO:0000313" key="2">
    <source>
        <dbReference type="EMBL" id="WOX56543.1"/>
    </source>
</evidence>
<protein>
    <submittedName>
        <fullName evidence="2">Uncharacterized protein</fullName>
    </submittedName>
</protein>
<sequence length="179" mass="19035">MSSSVIVFALLVVLLPAVFAGLLSLGFYYILAKAQPAISKLAPIVIGLLLAVLVPFLSFVPPIRPILPVLNLVVLQMGILTPFMLIRNHLPDRHHSTILFSGSVVTVAVLLIYGFAMAFGSEAPSPVSQFLMSLPLSEIGLPIMSLVMAYLAAALISAVIFGAVLAVVAAFRRRKVRSG</sequence>
<dbReference type="Proteomes" id="UP001626603">
    <property type="component" value="Chromosome"/>
</dbReference>
<dbReference type="EMBL" id="CP137641">
    <property type="protein sequence ID" value="WOX56543.1"/>
    <property type="molecule type" value="Genomic_DNA"/>
</dbReference>
<organism evidence="2 3">
    <name type="scientific">Methanoculleus palmolei</name>
    <dbReference type="NCBI Taxonomy" id="72612"/>
    <lineage>
        <taxon>Archaea</taxon>
        <taxon>Methanobacteriati</taxon>
        <taxon>Methanobacteriota</taxon>
        <taxon>Stenosarchaea group</taxon>
        <taxon>Methanomicrobia</taxon>
        <taxon>Methanomicrobiales</taxon>
        <taxon>Methanomicrobiaceae</taxon>
        <taxon>Methanoculleus</taxon>
    </lineage>
</organism>
<name>A0ABD8AAL1_9EURY</name>
<keyword evidence="1" id="KW-1133">Transmembrane helix</keyword>
<reference evidence="2 3" key="1">
    <citation type="submission" date="2023-10" db="EMBL/GenBank/DDBJ databases">
        <title>The complete genome sequence of Methanoculleus palmolei DSM 4273.</title>
        <authorList>
            <person name="Lai S.-J."/>
            <person name="You Y.-T."/>
            <person name="Chen S.-C."/>
        </authorList>
    </citation>
    <scope>NUCLEOTIDE SEQUENCE [LARGE SCALE GENOMIC DNA]</scope>
    <source>
        <strain evidence="2 3">DSM 4273</strain>
    </source>
</reference>
<keyword evidence="1" id="KW-0472">Membrane</keyword>
<dbReference type="AlphaFoldDB" id="A0ABD8AAL1"/>
<evidence type="ECO:0000256" key="1">
    <source>
        <dbReference type="SAM" id="Phobius"/>
    </source>
</evidence>
<feature type="transmembrane region" description="Helical" evidence="1">
    <location>
        <begin position="41"/>
        <end position="60"/>
    </location>
</feature>
<feature type="transmembrane region" description="Helical" evidence="1">
    <location>
        <begin position="139"/>
        <end position="171"/>
    </location>
</feature>
<keyword evidence="3" id="KW-1185">Reference proteome</keyword>
<evidence type="ECO:0000313" key="3">
    <source>
        <dbReference type="Proteomes" id="UP001626603"/>
    </source>
</evidence>